<dbReference type="Pfam" id="PF02886">
    <property type="entry name" value="LBP_BPI_CETP_C"/>
    <property type="match status" value="1"/>
</dbReference>
<dbReference type="InterPro" id="IPR017942">
    <property type="entry name" value="Lipid-bd_serum_glycop_N"/>
</dbReference>
<dbReference type="Proteomes" id="UP001497497">
    <property type="component" value="Unassembled WGS sequence"/>
</dbReference>
<dbReference type="PANTHER" id="PTHR10504:SF131">
    <property type="entry name" value="BPI2 DOMAIN-CONTAINING PROTEIN"/>
    <property type="match status" value="1"/>
</dbReference>
<keyword evidence="3" id="KW-0732">Signal</keyword>
<accession>A0AAV2IER2</accession>
<dbReference type="Pfam" id="PF01273">
    <property type="entry name" value="LBP_BPI_CETP"/>
    <property type="match status" value="1"/>
</dbReference>
<evidence type="ECO:0000256" key="3">
    <source>
        <dbReference type="SAM" id="SignalP"/>
    </source>
</evidence>
<evidence type="ECO:0000259" key="5">
    <source>
        <dbReference type="SMART" id="SM00329"/>
    </source>
</evidence>
<dbReference type="Gene3D" id="3.15.20.10">
    <property type="entry name" value="Bactericidal permeability-increasing protein, domain 2"/>
    <property type="match status" value="1"/>
</dbReference>
<dbReference type="SMART" id="SM00328">
    <property type="entry name" value="BPI1"/>
    <property type="match status" value="1"/>
</dbReference>
<protein>
    <submittedName>
        <fullName evidence="6">Uncharacterized protein</fullName>
    </submittedName>
</protein>
<feature type="domain" description="Lipid-binding serum glycoprotein N-terminal" evidence="4">
    <location>
        <begin position="25"/>
        <end position="249"/>
    </location>
</feature>
<evidence type="ECO:0000313" key="6">
    <source>
        <dbReference type="EMBL" id="CAL1545194.1"/>
    </source>
</evidence>
<reference evidence="6 7" key="1">
    <citation type="submission" date="2024-04" db="EMBL/GenBank/DDBJ databases">
        <authorList>
            <consortium name="Genoscope - CEA"/>
            <person name="William W."/>
        </authorList>
    </citation>
    <scope>NUCLEOTIDE SEQUENCE [LARGE SCALE GENOMIC DNA]</scope>
</reference>
<evidence type="ECO:0000256" key="1">
    <source>
        <dbReference type="ARBA" id="ARBA00007292"/>
    </source>
</evidence>
<dbReference type="InterPro" id="IPR017943">
    <property type="entry name" value="Bactericidal_perm-incr_a/b_dom"/>
</dbReference>
<dbReference type="AlphaFoldDB" id="A0AAV2IER2"/>
<comment type="similarity">
    <text evidence="1">Belongs to the BPI/LBP/Plunc superfamily. BPI/LBP family.</text>
</comment>
<gene>
    <name evidence="6" type="ORF">GSLYS_00018677001</name>
</gene>
<dbReference type="GO" id="GO:0005615">
    <property type="term" value="C:extracellular space"/>
    <property type="evidence" value="ECO:0007669"/>
    <property type="project" value="TreeGrafter"/>
</dbReference>
<keyword evidence="2" id="KW-1015">Disulfide bond</keyword>
<dbReference type="InterPro" id="IPR001124">
    <property type="entry name" value="Lipid-bd_serum_glycop_C"/>
</dbReference>
<evidence type="ECO:0000259" key="4">
    <source>
        <dbReference type="SMART" id="SM00328"/>
    </source>
</evidence>
<comment type="caution">
    <text evidence="6">The sequence shown here is derived from an EMBL/GenBank/DDBJ whole genome shotgun (WGS) entry which is preliminary data.</text>
</comment>
<sequence length="476" mass="51915">MTSRFLLLLLIACRTWAVKPGVKMRLTQSGINYANGVARLAVLDLIQNMKIENYEGKSGKTTYWLSNIHSESVTPPNSEMTLSPGLNGLTWTVTNFGIKLYTDWRVKHKVWFVPISASGGLSADFSGVRLSLTIGVDLDGGSRPVLRSRGCSADIGGLNLRFRGGLVSWILNLFKGLFENKVKNMIRDRICSLVDKSINGVVADKVKQMRVSVDIAERFVLDYGFIAPVIITSGYLETQHSGEVYWKNDRRPTPYTPADIPAQGDASKMLYIWLTDFTALTFGYAAHTHGYLQYTLSPDKLKGNNSNYLDTSCPTSICAGSIIPEIAERYPNSKVTIKIASAAPPEIKFTSNGIDLVLLASVIFSAGSSNAFLDGTVSFTLSGSASVRNELIFGSISHSSIQISNVNSTIGTVDQTQINRILALGIQSVILPQINSFAQGGIPLPTFDDIKLPDSQITFQDGYLVISSNVQYKGVQ</sequence>
<name>A0AAV2IER2_LYMST</name>
<dbReference type="InterPro" id="IPR032942">
    <property type="entry name" value="BPI/LBP/Plunc"/>
</dbReference>
<feature type="chain" id="PRO_5043898231" evidence="3">
    <location>
        <begin position="18"/>
        <end position="476"/>
    </location>
</feature>
<dbReference type="PANTHER" id="PTHR10504">
    <property type="entry name" value="BACTERICIDAL PERMEABILITY-INCREASING BPI PROTEIN-RELATED"/>
    <property type="match status" value="1"/>
</dbReference>
<dbReference type="GO" id="GO:0008289">
    <property type="term" value="F:lipid binding"/>
    <property type="evidence" value="ECO:0007669"/>
    <property type="project" value="InterPro"/>
</dbReference>
<dbReference type="SUPFAM" id="SSF55394">
    <property type="entry name" value="Bactericidal permeability-increasing protein, BPI"/>
    <property type="match status" value="2"/>
</dbReference>
<dbReference type="EMBL" id="CAXITT010000686">
    <property type="protein sequence ID" value="CAL1545194.1"/>
    <property type="molecule type" value="Genomic_DNA"/>
</dbReference>
<feature type="domain" description="Lipid-binding serum glycoprotein C-terminal" evidence="5">
    <location>
        <begin position="264"/>
        <end position="468"/>
    </location>
</feature>
<keyword evidence="7" id="KW-1185">Reference proteome</keyword>
<organism evidence="6 7">
    <name type="scientific">Lymnaea stagnalis</name>
    <name type="common">Great pond snail</name>
    <name type="synonym">Helix stagnalis</name>
    <dbReference type="NCBI Taxonomy" id="6523"/>
    <lineage>
        <taxon>Eukaryota</taxon>
        <taxon>Metazoa</taxon>
        <taxon>Spiralia</taxon>
        <taxon>Lophotrochozoa</taxon>
        <taxon>Mollusca</taxon>
        <taxon>Gastropoda</taxon>
        <taxon>Heterobranchia</taxon>
        <taxon>Euthyneura</taxon>
        <taxon>Panpulmonata</taxon>
        <taxon>Hygrophila</taxon>
        <taxon>Lymnaeoidea</taxon>
        <taxon>Lymnaeidae</taxon>
        <taxon>Lymnaea</taxon>
    </lineage>
</organism>
<evidence type="ECO:0000256" key="2">
    <source>
        <dbReference type="ARBA" id="ARBA00023157"/>
    </source>
</evidence>
<evidence type="ECO:0000313" key="7">
    <source>
        <dbReference type="Proteomes" id="UP001497497"/>
    </source>
</evidence>
<proteinExistence type="inferred from homology"/>
<feature type="signal peptide" evidence="3">
    <location>
        <begin position="1"/>
        <end position="17"/>
    </location>
</feature>
<dbReference type="SMART" id="SM00329">
    <property type="entry name" value="BPI2"/>
    <property type="match status" value="1"/>
</dbReference>
<dbReference type="Gene3D" id="3.15.10.10">
    <property type="entry name" value="Bactericidal permeability-increasing protein, domain 1"/>
    <property type="match status" value="1"/>
</dbReference>